<accession>A0A8H5TUH7</accession>
<sequence>MKTWFLPPDFTFTPHETLPLGAIIAHPSRPSEVLASPLSDSSISLPKIQTLLETNHSHSKEASRTLGFSIFAKFAEFASGSLEYEVSHRNLVEYGTVDHRVQSLVTPFSKEFLDSLVAIQTVKDHIDSGMFGKRPVYLVTGLRVTEVPFIVTREVGSGRRIAISATVPTGTVPVGVGGGISASSEKTNKESYETAPGIVFAYRLHVIRSRSNGTAQSAMFSHRTAFWTGETESEPMEAAEATPEVVAEDIEEDVVFKRYDIEDDVCCLGAAI</sequence>
<dbReference type="AlphaFoldDB" id="A0A8H5TUH7"/>
<evidence type="ECO:0000313" key="1">
    <source>
        <dbReference type="EMBL" id="KAF5675750.1"/>
    </source>
</evidence>
<dbReference type="OrthoDB" id="4500473at2759"/>
<proteinExistence type="predicted"/>
<gene>
    <name evidence="1" type="ORF">FHETE_2353</name>
</gene>
<name>A0A8H5TUH7_FUSHE</name>
<comment type="caution">
    <text evidence="1">The sequence shown here is derived from an EMBL/GenBank/DDBJ whole genome shotgun (WGS) entry which is preliminary data.</text>
</comment>
<evidence type="ECO:0000313" key="2">
    <source>
        <dbReference type="Proteomes" id="UP000567885"/>
    </source>
</evidence>
<reference evidence="1 2" key="1">
    <citation type="submission" date="2020-05" db="EMBL/GenBank/DDBJ databases">
        <title>Identification and distribution of gene clusters putatively required for synthesis of sphingolipid metabolism inhibitors in phylogenetically diverse species of the filamentous fungus Fusarium.</title>
        <authorList>
            <person name="Kim H.-S."/>
            <person name="Busman M."/>
            <person name="Brown D.W."/>
            <person name="Divon H."/>
            <person name="Uhlig S."/>
            <person name="Proctor R.H."/>
        </authorList>
    </citation>
    <scope>NUCLEOTIDE SEQUENCE [LARGE SCALE GENOMIC DNA]</scope>
    <source>
        <strain evidence="1 2">NRRL 20693</strain>
    </source>
</reference>
<dbReference type="EMBL" id="JAAGWQ010000037">
    <property type="protein sequence ID" value="KAF5675750.1"/>
    <property type="molecule type" value="Genomic_DNA"/>
</dbReference>
<dbReference type="Proteomes" id="UP000567885">
    <property type="component" value="Unassembled WGS sequence"/>
</dbReference>
<organism evidence="1 2">
    <name type="scientific">Fusarium heterosporum</name>
    <dbReference type="NCBI Taxonomy" id="42747"/>
    <lineage>
        <taxon>Eukaryota</taxon>
        <taxon>Fungi</taxon>
        <taxon>Dikarya</taxon>
        <taxon>Ascomycota</taxon>
        <taxon>Pezizomycotina</taxon>
        <taxon>Sordariomycetes</taxon>
        <taxon>Hypocreomycetidae</taxon>
        <taxon>Hypocreales</taxon>
        <taxon>Nectriaceae</taxon>
        <taxon>Fusarium</taxon>
        <taxon>Fusarium heterosporum species complex</taxon>
    </lineage>
</organism>
<protein>
    <submittedName>
        <fullName evidence="1">Uncharacterized protein</fullName>
    </submittedName>
</protein>
<keyword evidence="2" id="KW-1185">Reference proteome</keyword>